<evidence type="ECO:0000259" key="2">
    <source>
        <dbReference type="Pfam" id="PF18902"/>
    </source>
</evidence>
<keyword evidence="1" id="KW-0472">Membrane</keyword>
<evidence type="ECO:0000313" key="3">
    <source>
        <dbReference type="EMBL" id="QCC50214.1"/>
    </source>
</evidence>
<dbReference type="Pfam" id="PF18902">
    <property type="entry name" value="DUF5658"/>
    <property type="match status" value="1"/>
</dbReference>
<evidence type="ECO:0000256" key="1">
    <source>
        <dbReference type="SAM" id="Phobius"/>
    </source>
</evidence>
<dbReference type="RefSeq" id="WP_049993658.1">
    <property type="nucleotide sequence ID" value="NZ_CP031310.1"/>
</dbReference>
<keyword evidence="1" id="KW-0812">Transmembrane</keyword>
<dbReference type="OrthoDB" id="214771at2157"/>
<name>A0A4D6H867_9EURY</name>
<dbReference type="Proteomes" id="UP000296706">
    <property type="component" value="Chromosome"/>
</dbReference>
<dbReference type="EMBL" id="CP031310">
    <property type="protein sequence ID" value="QCC50214.1"/>
    <property type="molecule type" value="Genomic_DNA"/>
</dbReference>
<sequence length="121" mass="12621">MSVRQFSAPKPTLRLPSYAALVAALVVVWGVGDALSTLWAIEATGSIQGEANPWIKALLAHDPALLLVLKAGVVAVAGGLLLTCQEFVESVPGWRAWFLSILGLGSLIVVNNVYVGVAALT</sequence>
<dbReference type="STRING" id="1457250.GCA_000755225_02845"/>
<feature type="transmembrane region" description="Helical" evidence="1">
    <location>
        <begin position="96"/>
        <end position="120"/>
    </location>
</feature>
<feature type="transmembrane region" description="Helical" evidence="1">
    <location>
        <begin position="12"/>
        <end position="32"/>
    </location>
</feature>
<organism evidence="3 4">
    <name type="scientific">Halapricum salinum</name>
    <dbReference type="NCBI Taxonomy" id="1457250"/>
    <lineage>
        <taxon>Archaea</taxon>
        <taxon>Methanobacteriati</taxon>
        <taxon>Methanobacteriota</taxon>
        <taxon>Stenosarchaea group</taxon>
        <taxon>Halobacteria</taxon>
        <taxon>Halobacteriales</taxon>
        <taxon>Haloarculaceae</taxon>
        <taxon>Halapricum</taxon>
    </lineage>
</organism>
<proteinExistence type="predicted"/>
<feature type="transmembrane region" description="Helical" evidence="1">
    <location>
        <begin position="64"/>
        <end position="84"/>
    </location>
</feature>
<dbReference type="InterPro" id="IPR043717">
    <property type="entry name" value="DUF5658"/>
</dbReference>
<accession>A0A4D6H867</accession>
<keyword evidence="1" id="KW-1133">Transmembrane helix</keyword>
<dbReference type="GeneID" id="39846747"/>
<dbReference type="KEGG" id="hsn:DV733_02740"/>
<evidence type="ECO:0000313" key="4">
    <source>
        <dbReference type="Proteomes" id="UP000296706"/>
    </source>
</evidence>
<keyword evidence="4" id="KW-1185">Reference proteome</keyword>
<gene>
    <name evidence="3" type="ORF">DV733_02740</name>
</gene>
<reference evidence="3 4" key="1">
    <citation type="journal article" date="2019" name="Nat. Commun.">
        <title>A new type of DNA phosphorothioation-based antiviral system in archaea.</title>
        <authorList>
            <person name="Xiong L."/>
            <person name="Liu S."/>
            <person name="Chen S."/>
            <person name="Xiao Y."/>
            <person name="Zhu B."/>
            <person name="Gao Y."/>
            <person name="Zhang Y."/>
            <person name="Chen B."/>
            <person name="Luo J."/>
            <person name="Deng Z."/>
            <person name="Chen X."/>
            <person name="Wang L."/>
            <person name="Chen S."/>
        </authorList>
    </citation>
    <scope>NUCLEOTIDE SEQUENCE [LARGE SCALE GENOMIC DNA]</scope>
    <source>
        <strain evidence="3 4">CBA1105</strain>
    </source>
</reference>
<dbReference type="AlphaFoldDB" id="A0A4D6H867"/>
<protein>
    <recommendedName>
        <fullName evidence="2">DUF5658 domain-containing protein</fullName>
    </recommendedName>
</protein>
<feature type="domain" description="DUF5658" evidence="2">
    <location>
        <begin position="25"/>
        <end position="115"/>
    </location>
</feature>